<feature type="transmembrane region" description="Helical" evidence="5">
    <location>
        <begin position="15"/>
        <end position="34"/>
    </location>
</feature>
<name>A0A7L7L8V0_9BACT</name>
<dbReference type="KEGG" id="add:HUW48_14980"/>
<reference evidence="7 8" key="2">
    <citation type="submission" date="2020-08" db="EMBL/GenBank/DDBJ databases">
        <title>Adhaeribacter dokdonensis sp. nov., isolated from the rhizosphere of Elymus tsukushiensis, a plant native to the Dokdo Islands, Republic of Korea.</title>
        <authorList>
            <person name="Ghim S.Y."/>
        </authorList>
    </citation>
    <scope>NUCLEOTIDE SEQUENCE [LARGE SCALE GENOMIC DNA]</scope>
    <source>
        <strain evidence="7 8">KUDC8001</strain>
    </source>
</reference>
<accession>A0A7L7L8V0</accession>
<keyword evidence="3 5" id="KW-1133">Transmembrane helix</keyword>
<evidence type="ECO:0000256" key="3">
    <source>
        <dbReference type="ARBA" id="ARBA00022989"/>
    </source>
</evidence>
<dbReference type="Proteomes" id="UP000514509">
    <property type="component" value="Chromosome"/>
</dbReference>
<dbReference type="AlphaFoldDB" id="A0A7L7L8V0"/>
<keyword evidence="8" id="KW-1185">Reference proteome</keyword>
<evidence type="ECO:0000313" key="7">
    <source>
        <dbReference type="EMBL" id="QMU29256.1"/>
    </source>
</evidence>
<dbReference type="EMBL" id="CP055153">
    <property type="protein sequence ID" value="QMU29256.1"/>
    <property type="molecule type" value="Genomic_DNA"/>
</dbReference>
<comment type="subcellular location">
    <subcellularLocation>
        <location evidence="1">Membrane</location>
        <topology evidence="1">Multi-pass membrane protein</topology>
    </subcellularLocation>
</comment>
<evidence type="ECO:0000256" key="2">
    <source>
        <dbReference type="ARBA" id="ARBA00022692"/>
    </source>
</evidence>
<dbReference type="RefSeq" id="WP_182411715.1">
    <property type="nucleotide sequence ID" value="NZ_CP055153.1"/>
</dbReference>
<evidence type="ECO:0000259" key="6">
    <source>
        <dbReference type="Pfam" id="PF13515"/>
    </source>
</evidence>
<feature type="transmembrane region" description="Helical" evidence="5">
    <location>
        <begin position="89"/>
        <end position="108"/>
    </location>
</feature>
<feature type="transmembrane region" description="Helical" evidence="5">
    <location>
        <begin position="309"/>
        <end position="327"/>
    </location>
</feature>
<feature type="transmembrane region" description="Helical" evidence="5">
    <location>
        <begin position="139"/>
        <end position="160"/>
    </location>
</feature>
<feature type="transmembrane region" description="Helical" evidence="5">
    <location>
        <begin position="181"/>
        <end position="202"/>
    </location>
</feature>
<evidence type="ECO:0000256" key="5">
    <source>
        <dbReference type="SAM" id="Phobius"/>
    </source>
</evidence>
<evidence type="ECO:0000256" key="4">
    <source>
        <dbReference type="ARBA" id="ARBA00023136"/>
    </source>
</evidence>
<evidence type="ECO:0000256" key="1">
    <source>
        <dbReference type="ARBA" id="ARBA00004141"/>
    </source>
</evidence>
<feature type="domain" description="Integral membrane bound transporter" evidence="6">
    <location>
        <begin position="195"/>
        <end position="321"/>
    </location>
</feature>
<feature type="transmembrane region" description="Helical" evidence="5">
    <location>
        <begin position="276"/>
        <end position="297"/>
    </location>
</feature>
<keyword evidence="4 5" id="KW-0472">Membrane</keyword>
<sequence length="350" mass="38506">MLKQLFEFRETDRKWHIPVLAGLSVGIPILAGYFTGNMAGGKLASMAGLVILYIHSLSITKSMVTLMACSFGIMVSFSVGSLFGFNAYIAPLALGLYAFVVHLGLYYLKMTRPPGNFFFIMIASVAFCMPFSLKSIPQNIGYIGIGTMISCTLGLIYGLLTFKNSNSENQTIGITKNKYVNLVESVTFGFMVGFALLLANLLKLENPYWVPTSCAAVMQGASSKHVWQRSIQRILGTFIGLGLTWGVLLLHPTSLTFCIGIIVLQLIVEFLVVRNYGMAVIFITVLTIFLAESGNTLAANSTTLITARFFDILLGSILGAVGGWLLYNERLHFIATRQIRKTRMLISRRK</sequence>
<feature type="transmembrane region" description="Helical" evidence="5">
    <location>
        <begin position="239"/>
        <end position="264"/>
    </location>
</feature>
<reference evidence="7 8" key="1">
    <citation type="submission" date="2020-06" db="EMBL/GenBank/DDBJ databases">
        <authorList>
            <person name="Hwang Y.J."/>
        </authorList>
    </citation>
    <scope>NUCLEOTIDE SEQUENCE [LARGE SCALE GENOMIC DNA]</scope>
    <source>
        <strain evidence="7 8">KUDC8001</strain>
    </source>
</reference>
<evidence type="ECO:0000313" key="8">
    <source>
        <dbReference type="Proteomes" id="UP000514509"/>
    </source>
</evidence>
<gene>
    <name evidence="7" type="ORF">HUW48_14980</name>
</gene>
<proteinExistence type="predicted"/>
<organism evidence="7 8">
    <name type="scientific">Adhaeribacter radiodurans</name>
    <dbReference type="NCBI Taxonomy" id="2745197"/>
    <lineage>
        <taxon>Bacteria</taxon>
        <taxon>Pseudomonadati</taxon>
        <taxon>Bacteroidota</taxon>
        <taxon>Cytophagia</taxon>
        <taxon>Cytophagales</taxon>
        <taxon>Hymenobacteraceae</taxon>
        <taxon>Adhaeribacter</taxon>
    </lineage>
</organism>
<dbReference type="InterPro" id="IPR049453">
    <property type="entry name" value="Memb_transporter_dom"/>
</dbReference>
<protein>
    <submittedName>
        <fullName evidence="7">FUSC family protein</fullName>
    </submittedName>
</protein>
<feature type="transmembrane region" description="Helical" evidence="5">
    <location>
        <begin position="115"/>
        <end position="133"/>
    </location>
</feature>
<keyword evidence="2 5" id="KW-0812">Transmembrane</keyword>
<dbReference type="Pfam" id="PF13515">
    <property type="entry name" value="FUSC_2"/>
    <property type="match status" value="1"/>
</dbReference>
<dbReference type="GO" id="GO:0016020">
    <property type="term" value="C:membrane"/>
    <property type="evidence" value="ECO:0007669"/>
    <property type="project" value="UniProtKB-SubCell"/>
</dbReference>